<organism evidence="1 2">
    <name type="scientific">candidate division WWE3 bacterium</name>
    <dbReference type="NCBI Taxonomy" id="2053526"/>
    <lineage>
        <taxon>Bacteria</taxon>
        <taxon>Katanobacteria</taxon>
    </lineage>
</organism>
<reference evidence="1" key="1">
    <citation type="submission" date="2020-04" db="EMBL/GenBank/DDBJ databases">
        <authorList>
            <person name="Zhang T."/>
        </authorList>
    </citation>
    <scope>NUCLEOTIDE SEQUENCE</scope>
    <source>
        <strain evidence="1">HKST-UBA02</strain>
    </source>
</reference>
<dbReference type="EMBL" id="JAGQKY010000244">
    <property type="protein sequence ID" value="MCA9398021.1"/>
    <property type="molecule type" value="Genomic_DNA"/>
</dbReference>
<proteinExistence type="predicted"/>
<name>A0A955RX76_UNCKA</name>
<accession>A0A955RX76</accession>
<dbReference type="Proteomes" id="UP000699691">
    <property type="component" value="Unassembled WGS sequence"/>
</dbReference>
<dbReference type="Pfam" id="PF13365">
    <property type="entry name" value="Trypsin_2"/>
    <property type="match status" value="1"/>
</dbReference>
<feature type="non-terminal residue" evidence="1">
    <location>
        <position position="1"/>
    </location>
</feature>
<dbReference type="Gene3D" id="2.40.10.120">
    <property type="match status" value="1"/>
</dbReference>
<evidence type="ECO:0000313" key="2">
    <source>
        <dbReference type="Proteomes" id="UP000699691"/>
    </source>
</evidence>
<dbReference type="AlphaFoldDB" id="A0A955RX76"/>
<protein>
    <submittedName>
        <fullName evidence="1">Trypsin-like peptidase domain-containing protein</fullName>
    </submittedName>
</protein>
<comment type="caution">
    <text evidence="1">The sequence shown here is derived from an EMBL/GenBank/DDBJ whole genome shotgun (WGS) entry which is preliminary data.</text>
</comment>
<dbReference type="SUPFAM" id="SSF50494">
    <property type="entry name" value="Trypsin-like serine proteases"/>
    <property type="match status" value="1"/>
</dbReference>
<evidence type="ECO:0000313" key="1">
    <source>
        <dbReference type="EMBL" id="MCA9398021.1"/>
    </source>
</evidence>
<sequence>AEIEAGIAEMRAIRETTEKQLGKEVVEMVRQSTVTILSKANGQYARFLGVLSHGSIYTVKHGLVPGDTETSAKSKGNQTQAELCIIDNKDNLIIPKAVEVAINIDLAVIRIQADESLPSAPLRSVSSLALSERVYIVGSQSRESGRLETFTDGGIYLSREQTRNLLENESMGNEEETEAGIILDYGLPFERAAGASGSPVVDADGNVVGLYCGTYFNLGIKLKSDHRTVIPQLNVVRFTGFELATSGKTQNTQ</sequence>
<reference evidence="1" key="2">
    <citation type="journal article" date="2021" name="Microbiome">
        <title>Successional dynamics and alternative stable states in a saline activated sludge microbial community over 9 years.</title>
        <authorList>
            <person name="Wang Y."/>
            <person name="Ye J."/>
            <person name="Ju F."/>
            <person name="Liu L."/>
            <person name="Boyd J.A."/>
            <person name="Deng Y."/>
            <person name="Parks D.H."/>
            <person name="Jiang X."/>
            <person name="Yin X."/>
            <person name="Woodcroft B.J."/>
            <person name="Tyson G.W."/>
            <person name="Hugenholtz P."/>
            <person name="Polz M.F."/>
            <person name="Zhang T."/>
        </authorList>
    </citation>
    <scope>NUCLEOTIDE SEQUENCE</scope>
    <source>
        <strain evidence="1">HKST-UBA02</strain>
    </source>
</reference>
<gene>
    <name evidence="1" type="ORF">KC573_04280</name>
</gene>
<dbReference type="InterPro" id="IPR009003">
    <property type="entry name" value="Peptidase_S1_PA"/>
</dbReference>